<dbReference type="InterPro" id="IPR052528">
    <property type="entry name" value="Sugar_transport-like"/>
</dbReference>
<evidence type="ECO:0000313" key="6">
    <source>
        <dbReference type="Proteomes" id="UP000185003"/>
    </source>
</evidence>
<evidence type="ECO:0000256" key="2">
    <source>
        <dbReference type="ARBA" id="ARBA00022989"/>
    </source>
</evidence>
<feature type="transmembrane region" description="Helical" evidence="4">
    <location>
        <begin position="361"/>
        <end position="386"/>
    </location>
</feature>
<dbReference type="Gene3D" id="1.20.1250.20">
    <property type="entry name" value="MFS general substrate transporter like domains"/>
    <property type="match status" value="2"/>
</dbReference>
<dbReference type="InterPro" id="IPR011701">
    <property type="entry name" value="MFS"/>
</dbReference>
<feature type="transmembrane region" description="Helical" evidence="4">
    <location>
        <begin position="299"/>
        <end position="321"/>
    </location>
</feature>
<protein>
    <submittedName>
        <fullName evidence="5">Major Facilitator Superfamily protein</fullName>
    </submittedName>
</protein>
<keyword evidence="3 4" id="KW-0472">Membrane</keyword>
<feature type="transmembrane region" description="Helical" evidence="4">
    <location>
        <begin position="237"/>
        <end position="259"/>
    </location>
</feature>
<feature type="transmembrane region" description="Helical" evidence="4">
    <location>
        <begin position="418"/>
        <end position="437"/>
    </location>
</feature>
<dbReference type="Proteomes" id="UP000185003">
    <property type="component" value="Unassembled WGS sequence"/>
</dbReference>
<feature type="transmembrane region" description="Helical" evidence="4">
    <location>
        <begin position="265"/>
        <end position="287"/>
    </location>
</feature>
<dbReference type="EMBL" id="FSRA01000001">
    <property type="protein sequence ID" value="SIN72535.1"/>
    <property type="molecule type" value="Genomic_DNA"/>
</dbReference>
<keyword evidence="1 4" id="KW-0812">Transmembrane</keyword>
<proteinExistence type="predicted"/>
<dbReference type="RefSeq" id="WP_074238151.1">
    <property type="nucleotide sequence ID" value="NZ_FSRA01000001.1"/>
</dbReference>
<evidence type="ECO:0000256" key="1">
    <source>
        <dbReference type="ARBA" id="ARBA00022692"/>
    </source>
</evidence>
<feature type="transmembrane region" description="Helical" evidence="4">
    <location>
        <begin position="26"/>
        <end position="48"/>
    </location>
</feature>
<name>A0A1N6DP23_9BACT</name>
<dbReference type="CDD" id="cd06174">
    <property type="entry name" value="MFS"/>
    <property type="match status" value="1"/>
</dbReference>
<organism evidence="5 6">
    <name type="scientific">Chitinophaga niabensis</name>
    <dbReference type="NCBI Taxonomy" id="536979"/>
    <lineage>
        <taxon>Bacteria</taxon>
        <taxon>Pseudomonadati</taxon>
        <taxon>Bacteroidota</taxon>
        <taxon>Chitinophagia</taxon>
        <taxon>Chitinophagales</taxon>
        <taxon>Chitinophagaceae</taxon>
        <taxon>Chitinophaga</taxon>
    </lineage>
</organism>
<dbReference type="AlphaFoldDB" id="A0A1N6DP23"/>
<feature type="transmembrane region" description="Helical" evidence="4">
    <location>
        <begin position="54"/>
        <end position="75"/>
    </location>
</feature>
<evidence type="ECO:0000256" key="3">
    <source>
        <dbReference type="ARBA" id="ARBA00023136"/>
    </source>
</evidence>
<dbReference type="Pfam" id="PF07690">
    <property type="entry name" value="MFS_1"/>
    <property type="match status" value="1"/>
</dbReference>
<evidence type="ECO:0000256" key="4">
    <source>
        <dbReference type="SAM" id="Phobius"/>
    </source>
</evidence>
<evidence type="ECO:0000313" key="5">
    <source>
        <dbReference type="EMBL" id="SIN72535.1"/>
    </source>
</evidence>
<dbReference type="OrthoDB" id="9772882at2"/>
<gene>
    <name evidence="5" type="ORF">SAMN04488055_0959</name>
</gene>
<dbReference type="PANTHER" id="PTHR23526">
    <property type="entry name" value="INTEGRAL MEMBRANE TRANSPORT PROTEIN-RELATED"/>
    <property type="match status" value="1"/>
</dbReference>
<keyword evidence="6" id="KW-1185">Reference proteome</keyword>
<feature type="transmembrane region" description="Helical" evidence="4">
    <location>
        <begin position="187"/>
        <end position="205"/>
    </location>
</feature>
<reference evidence="5 6" key="1">
    <citation type="submission" date="2016-11" db="EMBL/GenBank/DDBJ databases">
        <authorList>
            <person name="Jaros S."/>
            <person name="Januszkiewicz K."/>
            <person name="Wedrychowicz H."/>
        </authorList>
    </citation>
    <scope>NUCLEOTIDE SEQUENCE [LARGE SCALE GENOMIC DNA]</scope>
    <source>
        <strain evidence="5 6">DSM 24787</strain>
    </source>
</reference>
<dbReference type="STRING" id="536979.SAMN04488055_0959"/>
<feature type="transmembrane region" description="Helical" evidence="4">
    <location>
        <begin position="114"/>
        <end position="136"/>
    </location>
</feature>
<keyword evidence="2 4" id="KW-1133">Transmembrane helix</keyword>
<feature type="transmembrane region" description="Helical" evidence="4">
    <location>
        <begin position="156"/>
        <end position="175"/>
    </location>
</feature>
<dbReference type="SUPFAM" id="SSF103473">
    <property type="entry name" value="MFS general substrate transporter"/>
    <property type="match status" value="1"/>
</dbReference>
<sequence>MDLKPSQSLTETDVSRGLKLVIGDGLASEAMTTLTGGAFVVAMAILLGANNLQLGLIAALPTLVNLFQLISIWLVRRFNNRRIVTVTCAFLARFPLIIIGIFPLLWPEWTTIELIIPILFFYYFSGAIAGASWNSWMKDLVPGNQLGAYFAKRSSYMQTLNAVLSLLLALGIDYIRDHQPSMELNVYGWMFIAAGIFGLCGAIFLSKTPEPQVYMTKENIFRLLRGPLKDSNFRRLLIFNSAWVFAVNIAAPFFTVFMMKSMGLGLSYIIGLTILSQVSSILTIRLWGMFADRYSNKTIIAIGAPLYILCLVGWCFVGIYSQLWPNLVLLTCIHIVMGFANAGINLSLTNIGLKLAPQSDAIYYLATKNIVTAVFSSLAPLAGGYLADYFTGRHLKIDAEWGSPNWTKAFHLVELHEWNFLFAFGALLALIAVNRLSRVKETGEVEKDMVVRIMRSTIRHNLKQSFLIGNLMTGYSTIKNVFRRKFF</sequence>
<accession>A0A1N6DP23</accession>
<feature type="transmembrane region" description="Helical" evidence="4">
    <location>
        <begin position="82"/>
        <end position="102"/>
    </location>
</feature>
<dbReference type="InterPro" id="IPR036259">
    <property type="entry name" value="MFS_trans_sf"/>
</dbReference>
<dbReference type="GO" id="GO:0022857">
    <property type="term" value="F:transmembrane transporter activity"/>
    <property type="evidence" value="ECO:0007669"/>
    <property type="project" value="InterPro"/>
</dbReference>
<dbReference type="PANTHER" id="PTHR23526:SF2">
    <property type="entry name" value="MAJOR FACILITATOR SUPERFAMILY (MFS) PROFILE DOMAIN-CONTAINING PROTEIN"/>
    <property type="match status" value="1"/>
</dbReference>
<feature type="transmembrane region" description="Helical" evidence="4">
    <location>
        <begin position="327"/>
        <end position="349"/>
    </location>
</feature>